<keyword evidence="2" id="KW-0677">Repeat</keyword>
<comment type="caution">
    <text evidence="4">The sequence shown here is derived from an EMBL/GenBank/DDBJ whole genome shotgun (WGS) entry which is preliminary data.</text>
</comment>
<dbReference type="Proteomes" id="UP000692954">
    <property type="component" value="Unassembled WGS sequence"/>
</dbReference>
<dbReference type="AlphaFoldDB" id="A0A8S1PIH2"/>
<evidence type="ECO:0000256" key="3">
    <source>
        <dbReference type="PROSITE-ProRule" id="PRU00221"/>
    </source>
</evidence>
<proteinExistence type="predicted"/>
<evidence type="ECO:0000313" key="4">
    <source>
        <dbReference type="EMBL" id="CAD8102188.1"/>
    </source>
</evidence>
<dbReference type="Pfam" id="PF00400">
    <property type="entry name" value="WD40"/>
    <property type="match status" value="3"/>
</dbReference>
<evidence type="ECO:0000313" key="5">
    <source>
        <dbReference type="Proteomes" id="UP000692954"/>
    </source>
</evidence>
<organism evidence="4 5">
    <name type="scientific">Paramecium sonneborni</name>
    <dbReference type="NCBI Taxonomy" id="65129"/>
    <lineage>
        <taxon>Eukaryota</taxon>
        <taxon>Sar</taxon>
        <taxon>Alveolata</taxon>
        <taxon>Ciliophora</taxon>
        <taxon>Intramacronucleata</taxon>
        <taxon>Oligohymenophorea</taxon>
        <taxon>Peniculida</taxon>
        <taxon>Parameciidae</taxon>
        <taxon>Paramecium</taxon>
    </lineage>
</organism>
<dbReference type="SMART" id="SM00320">
    <property type="entry name" value="WD40"/>
    <property type="match status" value="5"/>
</dbReference>
<dbReference type="PANTHER" id="PTHR44090">
    <property type="entry name" value="WD REPEAT-CONTAINING PROTEIN 61"/>
    <property type="match status" value="1"/>
</dbReference>
<dbReference type="GO" id="GO:0016593">
    <property type="term" value="C:Cdc73/Paf1 complex"/>
    <property type="evidence" value="ECO:0007669"/>
    <property type="project" value="TreeGrafter"/>
</dbReference>
<dbReference type="EMBL" id="CAJJDN010000077">
    <property type="protein sequence ID" value="CAD8102188.1"/>
    <property type="molecule type" value="Genomic_DNA"/>
</dbReference>
<name>A0A8S1PIH2_9CILI</name>
<evidence type="ECO:0000256" key="2">
    <source>
        <dbReference type="ARBA" id="ARBA00022737"/>
    </source>
</evidence>
<keyword evidence="5" id="KW-1185">Reference proteome</keyword>
<dbReference type="PROSITE" id="PS50294">
    <property type="entry name" value="WD_REPEATS_REGION"/>
    <property type="match status" value="1"/>
</dbReference>
<keyword evidence="1 3" id="KW-0853">WD repeat</keyword>
<evidence type="ECO:0000256" key="1">
    <source>
        <dbReference type="ARBA" id="ARBA00022574"/>
    </source>
</evidence>
<gene>
    <name evidence="4" type="ORF">PSON_ATCC_30995.1.T0770128</name>
</gene>
<protein>
    <submittedName>
        <fullName evidence="4">Uncharacterized protein</fullName>
    </submittedName>
</protein>
<feature type="repeat" description="WD" evidence="3">
    <location>
        <begin position="49"/>
        <end position="90"/>
    </location>
</feature>
<accession>A0A8S1PIH2</accession>
<reference evidence="4" key="1">
    <citation type="submission" date="2021-01" db="EMBL/GenBank/DDBJ databases">
        <authorList>
            <consortium name="Genoscope - CEA"/>
            <person name="William W."/>
        </authorList>
    </citation>
    <scope>NUCLEOTIDE SEQUENCE</scope>
</reference>
<dbReference type="InterPro" id="IPR051510">
    <property type="entry name" value="SKI8"/>
</dbReference>
<feature type="repeat" description="WD" evidence="3">
    <location>
        <begin position="212"/>
        <end position="245"/>
    </location>
</feature>
<dbReference type="PANTHER" id="PTHR44090:SF1">
    <property type="entry name" value="SUPERKILLER COMPLEX PROTEIN 8"/>
    <property type="match status" value="1"/>
</dbReference>
<sequence length="287" mass="32689">MIQEITNFQIQESPSCMDITKEFLAIGTLDENVYLYSQPFQSKSNETILQNHLLGVIDLSINADETQIVVSSLDNYLRIWDIDDKKLISEIQCDAFANWKVRFVDSSTVVTSGEMGIINFYHIDTKEKIQKIETDPIYYNCSLQINDQLLAVGNEGGALYLIDQTSQKKIIKPHSKPIKALLFIDNNKILTGSDDGLIKLIDLEKCEIIQQFRGHKYGVMDFSKINEKSFISCSTDRTIRVWDINQIYSQKHIQTMNDKPGGISGIRYKNDQIIAAHDCGIISFYAI</sequence>
<dbReference type="PROSITE" id="PS50082">
    <property type="entry name" value="WD_REPEATS_2"/>
    <property type="match status" value="2"/>
</dbReference>
<dbReference type="InterPro" id="IPR001680">
    <property type="entry name" value="WD40_rpt"/>
</dbReference>
<dbReference type="OrthoDB" id="17410at2759"/>